<proteinExistence type="predicted"/>
<name>A0A8J3GH08_9HYPH</name>
<dbReference type="EMBL" id="BMZO01000002">
    <property type="protein sequence ID" value="GHC63623.1"/>
    <property type="molecule type" value="Genomic_DNA"/>
</dbReference>
<dbReference type="AlphaFoldDB" id="A0A8J3GH08"/>
<evidence type="ECO:0000313" key="1">
    <source>
        <dbReference type="EMBL" id="GHC63623.1"/>
    </source>
</evidence>
<gene>
    <name evidence="1" type="ORF">GCM10010136_05100</name>
</gene>
<dbReference type="Proteomes" id="UP000641137">
    <property type="component" value="Unassembled WGS sequence"/>
</dbReference>
<accession>A0A8J3GH08</accession>
<sequence>MELGKFVQFKNGAYDNRGIVDGRFVVRYRNRVTGKESYKVWTEEERAKFDRSQYRWRLQDRSSQIYERNYTSEISREKHSKARAENSG</sequence>
<reference evidence="1" key="2">
    <citation type="submission" date="2020-09" db="EMBL/GenBank/DDBJ databases">
        <authorList>
            <person name="Sun Q."/>
            <person name="Kim S."/>
        </authorList>
    </citation>
    <scope>NUCLEOTIDE SEQUENCE</scope>
    <source>
        <strain evidence="1">KCTC 42097</strain>
    </source>
</reference>
<organism evidence="1 2">
    <name type="scientific">Limoniibacter endophyticus</name>
    <dbReference type="NCBI Taxonomy" id="1565040"/>
    <lineage>
        <taxon>Bacteria</taxon>
        <taxon>Pseudomonadati</taxon>
        <taxon>Pseudomonadota</taxon>
        <taxon>Alphaproteobacteria</taxon>
        <taxon>Hyphomicrobiales</taxon>
        <taxon>Bartonellaceae</taxon>
        <taxon>Limoniibacter</taxon>
    </lineage>
</organism>
<keyword evidence="2" id="KW-1185">Reference proteome</keyword>
<protein>
    <submittedName>
        <fullName evidence="1">Uncharacterized protein</fullName>
    </submittedName>
</protein>
<evidence type="ECO:0000313" key="2">
    <source>
        <dbReference type="Proteomes" id="UP000641137"/>
    </source>
</evidence>
<reference evidence="1" key="1">
    <citation type="journal article" date="2014" name="Int. J. Syst. Evol. Microbiol.">
        <title>Complete genome sequence of Corynebacterium casei LMG S-19264T (=DSM 44701T), isolated from a smear-ripened cheese.</title>
        <authorList>
            <consortium name="US DOE Joint Genome Institute (JGI-PGF)"/>
            <person name="Walter F."/>
            <person name="Albersmeier A."/>
            <person name="Kalinowski J."/>
            <person name="Ruckert C."/>
        </authorList>
    </citation>
    <scope>NUCLEOTIDE SEQUENCE</scope>
    <source>
        <strain evidence="1">KCTC 42097</strain>
    </source>
</reference>
<comment type="caution">
    <text evidence="1">The sequence shown here is derived from an EMBL/GenBank/DDBJ whole genome shotgun (WGS) entry which is preliminary data.</text>
</comment>